<dbReference type="EMBL" id="OX291496">
    <property type="protein sequence ID" value="CAI1976532.1"/>
    <property type="molecule type" value="Genomic_DNA"/>
</dbReference>
<organism evidence="3 4">
    <name type="scientific">Saccharomyces eubayanus</name>
    <name type="common">Yeast</name>
    <dbReference type="NCBI Taxonomy" id="1080349"/>
    <lineage>
        <taxon>Eukaryota</taxon>
        <taxon>Fungi</taxon>
        <taxon>Dikarya</taxon>
        <taxon>Ascomycota</taxon>
        <taxon>Saccharomycotina</taxon>
        <taxon>Saccharomycetes</taxon>
        <taxon>Saccharomycetales</taxon>
        <taxon>Saccharomycetaceae</taxon>
        <taxon>Saccharomyces</taxon>
    </lineage>
</organism>
<dbReference type="InterPro" id="IPR008775">
    <property type="entry name" value="Phytyl_CoA_dOase-like"/>
</dbReference>
<dbReference type="EMBL" id="OX291498">
    <property type="protein sequence ID" value="CAI2017235.1"/>
    <property type="molecule type" value="Genomic_DNA"/>
</dbReference>
<evidence type="ECO:0000256" key="1">
    <source>
        <dbReference type="ARBA" id="ARBA00005830"/>
    </source>
</evidence>
<evidence type="ECO:0000313" key="4">
    <source>
        <dbReference type="Proteomes" id="UP001152964"/>
    </source>
</evidence>
<dbReference type="Pfam" id="PF05721">
    <property type="entry name" value="PhyH"/>
    <property type="match status" value="1"/>
</dbReference>
<evidence type="ECO:0000313" key="2">
    <source>
        <dbReference type="EMBL" id="CAI1976532.1"/>
    </source>
</evidence>
<dbReference type="InterPro" id="IPR047128">
    <property type="entry name" value="PhyH"/>
</dbReference>
<gene>
    <name evidence="3" type="primary">U6500H00140</name>
    <name evidence="2" type="synonym">U6500F01250</name>
    <name evidence="2" type="ORF">SEUBUCD650_0F01250</name>
    <name evidence="3" type="ORF">SEUBUCD650_0H00140</name>
</gene>
<dbReference type="Proteomes" id="UP001152964">
    <property type="component" value="Chromosome 8"/>
</dbReference>
<reference evidence="3" key="1">
    <citation type="submission" date="2022-08" db="EMBL/GenBank/DDBJ databases">
        <authorList>
            <person name="Byrne P K."/>
        </authorList>
    </citation>
    <scope>NUCLEOTIDE SEQUENCE</scope>
    <source>
        <strain evidence="3">UCD650</strain>
    </source>
</reference>
<accession>A0ABN8VT50</accession>
<dbReference type="PANTHER" id="PTHR21308">
    <property type="entry name" value="PHYTANOYL-COA ALPHA-HYDROXYLASE"/>
    <property type="match status" value="1"/>
</dbReference>
<proteinExistence type="inferred from homology"/>
<comment type="similarity">
    <text evidence="1">Belongs to the PhyH family.</text>
</comment>
<sequence>MYIKPSPSENYWKDEEASSNNSFFNNCDLKQYQTLGTMNTKSLQFYEPYEVDGQKYIKMAEKKDLGVYEPELTQDAFTAKDKFDHKGIIENVEKYGLCVVPNFIEPSKCDQILEELGPHFYRHDAWQGSPFPKETTVVTRAVLHSPTVLKDVVSDRLFCDMANHFVNEQNYFMTGNVIRKCSSGIQLNSGIVYKVGAGAGDQGYHREDHIHHTIHQACDHFKYGKETLLGVGVAFTDMNKANGATRVIVGSHLWGPHDSCGKFDKRMEFHVNARKGDAVLFLGSLYHAASANHTLEDRIAGYFFMSQGYLKQEENLHFGTDPKFFKDMSLDTLQLLGLKTSEPYCGHIDYKSPGHLANPSLFENEVEKGYYGETIKIFYDDKI</sequence>
<evidence type="ECO:0000313" key="3">
    <source>
        <dbReference type="EMBL" id="CAI2017235.1"/>
    </source>
</evidence>
<protein>
    <submittedName>
        <fullName evidence="3">Uncharacterized protein</fullName>
    </submittedName>
</protein>
<dbReference type="SUPFAM" id="SSF51197">
    <property type="entry name" value="Clavaminate synthase-like"/>
    <property type="match status" value="1"/>
</dbReference>
<keyword evidence="4" id="KW-1185">Reference proteome</keyword>
<name>A0ABN8VT50_SACEU</name>
<dbReference type="Proteomes" id="UP001152964">
    <property type="component" value="Chromosome 6"/>
</dbReference>
<dbReference type="Gene3D" id="2.60.120.620">
    <property type="entry name" value="q2cbj1_9rhob like domain"/>
    <property type="match status" value="1"/>
</dbReference>
<dbReference type="PANTHER" id="PTHR21308:SF1">
    <property type="entry name" value="PHYTANOYL-COA DIOXYGENASE, PEROXISOMAL"/>
    <property type="match status" value="1"/>
</dbReference>